<dbReference type="Proteomes" id="UP001283361">
    <property type="component" value="Unassembled WGS sequence"/>
</dbReference>
<organism evidence="1 2">
    <name type="scientific">Elysia crispata</name>
    <name type="common">lettuce slug</name>
    <dbReference type="NCBI Taxonomy" id="231223"/>
    <lineage>
        <taxon>Eukaryota</taxon>
        <taxon>Metazoa</taxon>
        <taxon>Spiralia</taxon>
        <taxon>Lophotrochozoa</taxon>
        <taxon>Mollusca</taxon>
        <taxon>Gastropoda</taxon>
        <taxon>Heterobranchia</taxon>
        <taxon>Euthyneura</taxon>
        <taxon>Panpulmonata</taxon>
        <taxon>Sacoglossa</taxon>
        <taxon>Placobranchoidea</taxon>
        <taxon>Plakobranchidae</taxon>
        <taxon>Elysia</taxon>
    </lineage>
</organism>
<sequence length="144" mass="16266">MADSCGRQVRDVTERLGCGRSINSGEERSTGGYQDSSMWRGKLTTYTILILAERATLSLWPSDPAIHCSVPASLQSYSRPISVFCSHENFRSERTSAYKFFDECNWRHFFQPVSSQSSDAGITWGSTRTKPYRALIVKQALRKT</sequence>
<keyword evidence="2" id="KW-1185">Reference proteome</keyword>
<comment type="caution">
    <text evidence="1">The sequence shown here is derived from an EMBL/GenBank/DDBJ whole genome shotgun (WGS) entry which is preliminary data.</text>
</comment>
<gene>
    <name evidence="1" type="ORF">RRG08_065630</name>
</gene>
<evidence type="ECO:0000313" key="1">
    <source>
        <dbReference type="EMBL" id="KAK3751724.1"/>
    </source>
</evidence>
<proteinExistence type="predicted"/>
<reference evidence="1" key="1">
    <citation type="journal article" date="2023" name="G3 (Bethesda)">
        <title>A reference genome for the long-term kleptoplast-retaining sea slug Elysia crispata morphotype clarki.</title>
        <authorList>
            <person name="Eastman K.E."/>
            <person name="Pendleton A.L."/>
            <person name="Shaikh M.A."/>
            <person name="Suttiyut T."/>
            <person name="Ogas R."/>
            <person name="Tomko P."/>
            <person name="Gavelis G."/>
            <person name="Widhalm J.R."/>
            <person name="Wisecaver J.H."/>
        </authorList>
    </citation>
    <scope>NUCLEOTIDE SEQUENCE</scope>
    <source>
        <strain evidence="1">ECLA1</strain>
    </source>
</reference>
<name>A0AAE0YMU2_9GAST</name>
<dbReference type="AlphaFoldDB" id="A0AAE0YMU2"/>
<protein>
    <submittedName>
        <fullName evidence="1">Uncharacterized protein</fullName>
    </submittedName>
</protein>
<accession>A0AAE0YMU2</accession>
<evidence type="ECO:0000313" key="2">
    <source>
        <dbReference type="Proteomes" id="UP001283361"/>
    </source>
</evidence>
<dbReference type="EMBL" id="JAWDGP010005809">
    <property type="protein sequence ID" value="KAK3751724.1"/>
    <property type="molecule type" value="Genomic_DNA"/>
</dbReference>